<reference evidence="10" key="2">
    <citation type="submission" date="2020-09" db="EMBL/GenBank/DDBJ databases">
        <authorList>
            <person name="Sun Q."/>
            <person name="Kim S."/>
        </authorList>
    </citation>
    <scope>NUCLEOTIDE SEQUENCE</scope>
    <source>
        <strain evidence="10">KCTC 12719</strain>
    </source>
</reference>
<dbReference type="RefSeq" id="WP_189604712.1">
    <property type="nucleotide sequence ID" value="NZ_BMXB01000008.1"/>
</dbReference>
<evidence type="ECO:0000313" key="11">
    <source>
        <dbReference type="Proteomes" id="UP000610456"/>
    </source>
</evidence>
<sequence>MISLEQNKEALNQAGHEMFSLCKKQLENAREAFLNHDSELAEEVLHTENRVNALDLKIDRDCERFIALHNPVASDLRFVLALRKINFDLERVGDHAYGISKYIVEVDTPIAPGQLEKLRFEEMYECALSMLDDITEAYNEEDTKKARKVFKKDKVLNKINIESFKIISEEVQKDPKTIDQYLLLFTVIKKLERIGDLVTNIAEEIIFFREAEVLKHRKKKRAKKD</sequence>
<comment type="subcellular location">
    <subcellularLocation>
        <location evidence="1 8">Cytoplasm</location>
    </subcellularLocation>
</comment>
<dbReference type="InterPro" id="IPR026022">
    <property type="entry name" value="PhoU_dom"/>
</dbReference>
<reference evidence="10" key="1">
    <citation type="journal article" date="2014" name="Int. J. Syst. Evol. Microbiol.">
        <title>Complete genome sequence of Corynebacterium casei LMG S-19264T (=DSM 44701T), isolated from a smear-ripened cheese.</title>
        <authorList>
            <consortium name="US DOE Joint Genome Institute (JGI-PGF)"/>
            <person name="Walter F."/>
            <person name="Albersmeier A."/>
            <person name="Kalinowski J."/>
            <person name="Ruckert C."/>
        </authorList>
    </citation>
    <scope>NUCLEOTIDE SEQUENCE</scope>
    <source>
        <strain evidence="10">KCTC 12719</strain>
    </source>
</reference>
<evidence type="ECO:0000259" key="9">
    <source>
        <dbReference type="Pfam" id="PF01895"/>
    </source>
</evidence>
<dbReference type="GO" id="GO:0005737">
    <property type="term" value="C:cytoplasm"/>
    <property type="evidence" value="ECO:0007669"/>
    <property type="project" value="UniProtKB-SubCell"/>
</dbReference>
<accession>A0A918SH98</accession>
<evidence type="ECO:0000256" key="1">
    <source>
        <dbReference type="ARBA" id="ARBA00004496"/>
    </source>
</evidence>
<dbReference type="PIRSF" id="PIRSF003107">
    <property type="entry name" value="PhoU"/>
    <property type="match status" value="1"/>
</dbReference>
<proteinExistence type="inferred from homology"/>
<comment type="caution">
    <text evidence="10">The sequence shown here is derived from an EMBL/GenBank/DDBJ whole genome shotgun (WGS) entry which is preliminary data.</text>
</comment>
<keyword evidence="11" id="KW-1185">Reference proteome</keyword>
<evidence type="ECO:0000313" key="10">
    <source>
        <dbReference type="EMBL" id="GHA39457.1"/>
    </source>
</evidence>
<comment type="subunit">
    <text evidence="3 8">Homodimer.</text>
</comment>
<dbReference type="InterPro" id="IPR028366">
    <property type="entry name" value="PhoU"/>
</dbReference>
<dbReference type="NCBIfam" id="TIGR02135">
    <property type="entry name" value="phoU_full"/>
    <property type="match status" value="1"/>
</dbReference>
<dbReference type="PANTHER" id="PTHR42930">
    <property type="entry name" value="PHOSPHATE-SPECIFIC TRANSPORT SYSTEM ACCESSORY PROTEIN PHOU"/>
    <property type="match status" value="1"/>
</dbReference>
<evidence type="ECO:0000256" key="2">
    <source>
        <dbReference type="ARBA" id="ARBA00008107"/>
    </source>
</evidence>
<evidence type="ECO:0000256" key="4">
    <source>
        <dbReference type="ARBA" id="ARBA00022448"/>
    </source>
</evidence>
<evidence type="ECO:0000256" key="7">
    <source>
        <dbReference type="ARBA" id="ARBA00056181"/>
    </source>
</evidence>
<feature type="domain" description="PhoU" evidence="9">
    <location>
        <begin position="17"/>
        <end position="102"/>
    </location>
</feature>
<dbReference type="PANTHER" id="PTHR42930:SF3">
    <property type="entry name" value="PHOSPHATE-SPECIFIC TRANSPORT SYSTEM ACCESSORY PROTEIN PHOU"/>
    <property type="match status" value="1"/>
</dbReference>
<name>A0A918SH98_9FLAO</name>
<protein>
    <recommendedName>
        <fullName evidence="8">Phosphate-specific transport system accessory protein PhoU</fullName>
    </recommendedName>
</protein>
<comment type="function">
    <text evidence="7 8">Plays a role in the regulation of phosphate uptake.</text>
</comment>
<keyword evidence="6 8" id="KW-0592">Phosphate transport</keyword>
<dbReference type="GO" id="GO:0006817">
    <property type="term" value="P:phosphate ion transport"/>
    <property type="evidence" value="ECO:0007669"/>
    <property type="project" value="UniProtKB-KW"/>
</dbReference>
<evidence type="ECO:0000256" key="8">
    <source>
        <dbReference type="PIRNR" id="PIRNR003107"/>
    </source>
</evidence>
<dbReference type="EMBL" id="BMXB01000008">
    <property type="protein sequence ID" value="GHA39457.1"/>
    <property type="molecule type" value="Genomic_DNA"/>
</dbReference>
<dbReference type="GO" id="GO:0030643">
    <property type="term" value="P:intracellular phosphate ion homeostasis"/>
    <property type="evidence" value="ECO:0007669"/>
    <property type="project" value="InterPro"/>
</dbReference>
<comment type="similarity">
    <text evidence="2 8">Belongs to the PhoU family.</text>
</comment>
<feature type="domain" description="PhoU" evidence="9">
    <location>
        <begin position="121"/>
        <end position="205"/>
    </location>
</feature>
<dbReference type="Pfam" id="PF01895">
    <property type="entry name" value="PhoU"/>
    <property type="match status" value="2"/>
</dbReference>
<organism evidence="10 11">
    <name type="scientific">Salinimicrobium marinum</name>
    <dbReference type="NCBI Taxonomy" id="680283"/>
    <lineage>
        <taxon>Bacteria</taxon>
        <taxon>Pseudomonadati</taxon>
        <taxon>Bacteroidota</taxon>
        <taxon>Flavobacteriia</taxon>
        <taxon>Flavobacteriales</taxon>
        <taxon>Flavobacteriaceae</taxon>
        <taxon>Salinimicrobium</taxon>
    </lineage>
</organism>
<dbReference type="Gene3D" id="1.20.58.220">
    <property type="entry name" value="Phosphate transport system protein phou homolog 2, domain 2"/>
    <property type="match status" value="1"/>
</dbReference>
<dbReference type="GO" id="GO:0045936">
    <property type="term" value="P:negative regulation of phosphate metabolic process"/>
    <property type="evidence" value="ECO:0007669"/>
    <property type="project" value="InterPro"/>
</dbReference>
<dbReference type="SUPFAM" id="SSF109755">
    <property type="entry name" value="PhoU-like"/>
    <property type="match status" value="1"/>
</dbReference>
<keyword evidence="5 8" id="KW-0963">Cytoplasm</keyword>
<dbReference type="Proteomes" id="UP000610456">
    <property type="component" value="Unassembled WGS sequence"/>
</dbReference>
<evidence type="ECO:0000256" key="6">
    <source>
        <dbReference type="ARBA" id="ARBA00022592"/>
    </source>
</evidence>
<evidence type="ECO:0000256" key="5">
    <source>
        <dbReference type="ARBA" id="ARBA00022490"/>
    </source>
</evidence>
<gene>
    <name evidence="10" type="ORF">GCM10007103_21010</name>
</gene>
<evidence type="ECO:0000256" key="3">
    <source>
        <dbReference type="ARBA" id="ARBA00011738"/>
    </source>
</evidence>
<keyword evidence="4 8" id="KW-0813">Transport</keyword>
<dbReference type="FunFam" id="1.20.58.220:FF:000004">
    <property type="entry name" value="Phosphate-specific transport system accessory protein PhoU"/>
    <property type="match status" value="1"/>
</dbReference>
<dbReference type="InterPro" id="IPR038078">
    <property type="entry name" value="PhoU-like_sf"/>
</dbReference>
<dbReference type="AlphaFoldDB" id="A0A918SH98"/>